<name>A0A518AH78_9BACT</name>
<proteinExistence type="predicted"/>
<reference evidence="8 9" key="1">
    <citation type="submission" date="2019-02" db="EMBL/GenBank/DDBJ databases">
        <title>Deep-cultivation of Planctomycetes and their phenomic and genomic characterization uncovers novel biology.</title>
        <authorList>
            <person name="Wiegand S."/>
            <person name="Jogler M."/>
            <person name="Boedeker C."/>
            <person name="Pinto D."/>
            <person name="Vollmers J."/>
            <person name="Rivas-Marin E."/>
            <person name="Kohn T."/>
            <person name="Peeters S.H."/>
            <person name="Heuer A."/>
            <person name="Rast P."/>
            <person name="Oberbeckmann S."/>
            <person name="Bunk B."/>
            <person name="Jeske O."/>
            <person name="Meyerdierks A."/>
            <person name="Storesund J.E."/>
            <person name="Kallscheuer N."/>
            <person name="Luecker S."/>
            <person name="Lage O.M."/>
            <person name="Pohl T."/>
            <person name="Merkel B.J."/>
            <person name="Hornburger P."/>
            <person name="Mueller R.-W."/>
            <person name="Bruemmer F."/>
            <person name="Labrenz M."/>
            <person name="Spormann A.M."/>
            <person name="Op den Camp H."/>
            <person name="Overmann J."/>
            <person name="Amann R."/>
            <person name="Jetten M.S.M."/>
            <person name="Mascher T."/>
            <person name="Medema M.H."/>
            <person name="Devos D.P."/>
            <person name="Kaster A.-K."/>
            <person name="Ovreas L."/>
            <person name="Rohde M."/>
            <person name="Galperin M.Y."/>
            <person name="Jogler C."/>
        </authorList>
    </citation>
    <scope>NUCLEOTIDE SEQUENCE [LARGE SCALE GENOMIC DNA]</scope>
    <source>
        <strain evidence="8 9">Pan181</strain>
    </source>
</reference>
<dbReference type="Gene3D" id="1.20.81.30">
    <property type="entry name" value="Type II secretion system (T2SS), domain F"/>
    <property type="match status" value="1"/>
</dbReference>
<evidence type="ECO:0000256" key="4">
    <source>
        <dbReference type="ARBA" id="ARBA00022989"/>
    </source>
</evidence>
<organism evidence="8 9">
    <name type="scientific">Aeoliella mucimassa</name>
    <dbReference type="NCBI Taxonomy" id="2527972"/>
    <lineage>
        <taxon>Bacteria</taxon>
        <taxon>Pseudomonadati</taxon>
        <taxon>Planctomycetota</taxon>
        <taxon>Planctomycetia</taxon>
        <taxon>Pirellulales</taxon>
        <taxon>Lacipirellulaceae</taxon>
        <taxon>Aeoliella</taxon>
    </lineage>
</organism>
<sequence>MHGWSKWAADGWTSLLFGVVIPTLAVLMPVLWWVRTDSARSLSSNGWTVLGWIPGARRLHRLNTAATFADVLHMTVKAGVPWGRAMRDAGAACGNRRYRRAAFAIAKSLDAGESLAGSSSDAIEKQLKKLPSLVRVALKSSDQRVFMESSLLRAAKAYERRSSELHSALISWVPAMLTFGLAGGITAAYAVALMWPYAVMLKTMASGLWR</sequence>
<dbReference type="GO" id="GO:0005886">
    <property type="term" value="C:plasma membrane"/>
    <property type="evidence" value="ECO:0007669"/>
    <property type="project" value="UniProtKB-SubCell"/>
</dbReference>
<dbReference type="KEGG" id="amuc:Pan181_02390"/>
<feature type="transmembrane region" description="Helical" evidence="6">
    <location>
        <begin position="169"/>
        <end position="195"/>
    </location>
</feature>
<keyword evidence="5 6" id="KW-0472">Membrane</keyword>
<dbReference type="Proteomes" id="UP000315750">
    <property type="component" value="Chromosome"/>
</dbReference>
<keyword evidence="4 6" id="KW-1133">Transmembrane helix</keyword>
<keyword evidence="3 6" id="KW-0812">Transmembrane</keyword>
<evidence type="ECO:0000256" key="2">
    <source>
        <dbReference type="ARBA" id="ARBA00022475"/>
    </source>
</evidence>
<accession>A0A518AH78</accession>
<dbReference type="EMBL" id="CP036278">
    <property type="protein sequence ID" value="QDU54059.1"/>
    <property type="molecule type" value="Genomic_DNA"/>
</dbReference>
<evidence type="ECO:0000256" key="6">
    <source>
        <dbReference type="SAM" id="Phobius"/>
    </source>
</evidence>
<evidence type="ECO:0000256" key="5">
    <source>
        <dbReference type="ARBA" id="ARBA00023136"/>
    </source>
</evidence>
<keyword evidence="2" id="KW-1003">Cell membrane</keyword>
<evidence type="ECO:0000313" key="9">
    <source>
        <dbReference type="Proteomes" id="UP000315750"/>
    </source>
</evidence>
<dbReference type="RefSeq" id="WP_145245087.1">
    <property type="nucleotide sequence ID" value="NZ_CP036278.1"/>
</dbReference>
<feature type="domain" description="Type II secretion system protein GspF" evidence="7">
    <location>
        <begin position="68"/>
        <end position="194"/>
    </location>
</feature>
<evidence type="ECO:0000259" key="7">
    <source>
        <dbReference type="Pfam" id="PF00482"/>
    </source>
</evidence>
<evidence type="ECO:0000256" key="1">
    <source>
        <dbReference type="ARBA" id="ARBA00004651"/>
    </source>
</evidence>
<comment type="subcellular location">
    <subcellularLocation>
        <location evidence="1">Cell membrane</location>
        <topology evidence="1">Multi-pass membrane protein</topology>
    </subcellularLocation>
</comment>
<dbReference type="InterPro" id="IPR018076">
    <property type="entry name" value="T2SS_GspF_dom"/>
</dbReference>
<evidence type="ECO:0000313" key="8">
    <source>
        <dbReference type="EMBL" id="QDU54059.1"/>
    </source>
</evidence>
<evidence type="ECO:0000256" key="3">
    <source>
        <dbReference type="ARBA" id="ARBA00022692"/>
    </source>
</evidence>
<dbReference type="InterPro" id="IPR042094">
    <property type="entry name" value="T2SS_GspF_sf"/>
</dbReference>
<keyword evidence="9" id="KW-1185">Reference proteome</keyword>
<protein>
    <submittedName>
        <fullName evidence="8">Bacterial type II secretion system protein F domain protein</fullName>
    </submittedName>
</protein>
<dbReference type="AlphaFoldDB" id="A0A518AH78"/>
<gene>
    <name evidence="8" type="ORF">Pan181_02390</name>
</gene>
<dbReference type="Pfam" id="PF00482">
    <property type="entry name" value="T2SSF"/>
    <property type="match status" value="1"/>
</dbReference>
<feature type="transmembrane region" description="Helical" evidence="6">
    <location>
        <begin position="12"/>
        <end position="34"/>
    </location>
</feature>